<accession>A0A4C1UK22</accession>
<protein>
    <submittedName>
        <fullName evidence="1">Uncharacterized protein</fullName>
    </submittedName>
</protein>
<dbReference type="Proteomes" id="UP000299102">
    <property type="component" value="Unassembled WGS sequence"/>
</dbReference>
<organism evidence="1 2">
    <name type="scientific">Eumeta variegata</name>
    <name type="common">Bagworm moth</name>
    <name type="synonym">Eumeta japonica</name>
    <dbReference type="NCBI Taxonomy" id="151549"/>
    <lineage>
        <taxon>Eukaryota</taxon>
        <taxon>Metazoa</taxon>
        <taxon>Ecdysozoa</taxon>
        <taxon>Arthropoda</taxon>
        <taxon>Hexapoda</taxon>
        <taxon>Insecta</taxon>
        <taxon>Pterygota</taxon>
        <taxon>Neoptera</taxon>
        <taxon>Endopterygota</taxon>
        <taxon>Lepidoptera</taxon>
        <taxon>Glossata</taxon>
        <taxon>Ditrysia</taxon>
        <taxon>Tineoidea</taxon>
        <taxon>Psychidae</taxon>
        <taxon>Oiketicinae</taxon>
        <taxon>Eumeta</taxon>
    </lineage>
</organism>
<reference evidence="1 2" key="1">
    <citation type="journal article" date="2019" name="Commun. Biol.">
        <title>The bagworm genome reveals a unique fibroin gene that provides high tensile strength.</title>
        <authorList>
            <person name="Kono N."/>
            <person name="Nakamura H."/>
            <person name="Ohtoshi R."/>
            <person name="Tomita M."/>
            <person name="Numata K."/>
            <person name="Arakawa K."/>
        </authorList>
    </citation>
    <scope>NUCLEOTIDE SEQUENCE [LARGE SCALE GENOMIC DNA]</scope>
</reference>
<dbReference type="AlphaFoldDB" id="A0A4C1UK22"/>
<evidence type="ECO:0000313" key="2">
    <source>
        <dbReference type="Proteomes" id="UP000299102"/>
    </source>
</evidence>
<dbReference type="PROSITE" id="PS51257">
    <property type="entry name" value="PROKAR_LIPOPROTEIN"/>
    <property type="match status" value="1"/>
</dbReference>
<evidence type="ECO:0000313" key="1">
    <source>
        <dbReference type="EMBL" id="GBP26244.1"/>
    </source>
</evidence>
<gene>
    <name evidence="1" type="ORF">EVAR_16097_1</name>
</gene>
<keyword evidence="2" id="KW-1185">Reference proteome</keyword>
<sequence>MKYTPPTNVPHAAVLACEGGGGSDGVHSNEMVNALAGDVVELRSVPLASTPAVERPLKQAIKLNLPFGMER</sequence>
<name>A0A4C1UK22_EUMVA</name>
<comment type="caution">
    <text evidence="1">The sequence shown here is derived from an EMBL/GenBank/DDBJ whole genome shotgun (WGS) entry which is preliminary data.</text>
</comment>
<dbReference type="EMBL" id="BGZK01000178">
    <property type="protein sequence ID" value="GBP26244.1"/>
    <property type="molecule type" value="Genomic_DNA"/>
</dbReference>
<proteinExistence type="predicted"/>